<dbReference type="RefSeq" id="WP_134111956.1">
    <property type="nucleotide sequence ID" value="NZ_SOBG01000001.1"/>
</dbReference>
<keyword evidence="3 7" id="KW-0813">Transport</keyword>
<keyword evidence="6 7" id="KW-0249">Electron transport</keyword>
<keyword evidence="4 7" id="KW-0285">Flavoprotein</keyword>
<evidence type="ECO:0000256" key="6">
    <source>
        <dbReference type="ARBA" id="ARBA00022982"/>
    </source>
</evidence>
<comment type="function">
    <text evidence="7">Low-potential electron donor to a number of redox enzymes.</text>
</comment>
<dbReference type="SUPFAM" id="SSF52218">
    <property type="entry name" value="Flavoproteins"/>
    <property type="match status" value="1"/>
</dbReference>
<dbReference type="InterPro" id="IPR008254">
    <property type="entry name" value="Flavodoxin/NO_synth"/>
</dbReference>
<dbReference type="GO" id="GO:0009055">
    <property type="term" value="F:electron transfer activity"/>
    <property type="evidence" value="ECO:0007669"/>
    <property type="project" value="UniProtKB-UniRule"/>
</dbReference>
<comment type="cofactor">
    <cofactor evidence="1 7">
        <name>FMN</name>
        <dbReference type="ChEBI" id="CHEBI:58210"/>
    </cofactor>
</comment>
<evidence type="ECO:0000256" key="4">
    <source>
        <dbReference type="ARBA" id="ARBA00022630"/>
    </source>
</evidence>
<evidence type="ECO:0000256" key="5">
    <source>
        <dbReference type="ARBA" id="ARBA00022643"/>
    </source>
</evidence>
<evidence type="ECO:0000313" key="9">
    <source>
        <dbReference type="EMBL" id="TDT72367.1"/>
    </source>
</evidence>
<dbReference type="EMBL" id="SOBG01000001">
    <property type="protein sequence ID" value="TDT72367.1"/>
    <property type="molecule type" value="Genomic_DNA"/>
</dbReference>
<dbReference type="NCBIfam" id="TIGR01752">
    <property type="entry name" value="flav_long"/>
    <property type="match status" value="1"/>
</dbReference>
<reference evidence="9 10" key="1">
    <citation type="submission" date="2019-03" db="EMBL/GenBank/DDBJ databases">
        <title>Genomic Encyclopedia of Type Strains, Phase IV (KMG-IV): sequencing the most valuable type-strain genomes for metagenomic binning, comparative biology and taxonomic classification.</title>
        <authorList>
            <person name="Goeker M."/>
        </authorList>
    </citation>
    <scope>NUCLEOTIDE SEQUENCE [LARGE SCALE GENOMIC DNA]</scope>
    <source>
        <strain evidence="9 10">DSM 100055</strain>
    </source>
</reference>
<keyword evidence="10" id="KW-1185">Reference proteome</keyword>
<dbReference type="PANTHER" id="PTHR42809:SF1">
    <property type="entry name" value="FLAVODOXIN 1"/>
    <property type="match status" value="1"/>
</dbReference>
<dbReference type="InterPro" id="IPR001226">
    <property type="entry name" value="Flavodoxin_CS"/>
</dbReference>
<evidence type="ECO:0000256" key="7">
    <source>
        <dbReference type="PIRNR" id="PIRNR038996"/>
    </source>
</evidence>
<dbReference type="AlphaFoldDB" id="A0AA46E063"/>
<comment type="similarity">
    <text evidence="2 7">Belongs to the flavodoxin family.</text>
</comment>
<accession>A0AA46E063</accession>
<dbReference type="InterPro" id="IPR010086">
    <property type="entry name" value="Flavodoxin_lc"/>
</dbReference>
<dbReference type="InterPro" id="IPR029039">
    <property type="entry name" value="Flavoprotein-like_sf"/>
</dbReference>
<protein>
    <recommendedName>
        <fullName evidence="7">Flavodoxin</fullName>
    </recommendedName>
</protein>
<dbReference type="PIRSF" id="PIRSF038996">
    <property type="entry name" value="FldA"/>
    <property type="match status" value="1"/>
</dbReference>
<evidence type="ECO:0000259" key="8">
    <source>
        <dbReference type="PROSITE" id="PS50902"/>
    </source>
</evidence>
<name>A0AA46E063_9FUSO</name>
<evidence type="ECO:0000256" key="2">
    <source>
        <dbReference type="ARBA" id="ARBA00005267"/>
    </source>
</evidence>
<proteinExistence type="inferred from homology"/>
<dbReference type="PANTHER" id="PTHR42809">
    <property type="entry name" value="FLAVODOXIN 2"/>
    <property type="match status" value="1"/>
</dbReference>
<comment type="caution">
    <text evidence="9">The sequence shown here is derived from an EMBL/GenBank/DDBJ whole genome shotgun (WGS) entry which is preliminary data.</text>
</comment>
<evidence type="ECO:0000256" key="3">
    <source>
        <dbReference type="ARBA" id="ARBA00022448"/>
    </source>
</evidence>
<dbReference type="PROSITE" id="PS00201">
    <property type="entry name" value="FLAVODOXIN"/>
    <property type="match status" value="1"/>
</dbReference>
<dbReference type="InterPro" id="IPR050619">
    <property type="entry name" value="Flavodoxin"/>
</dbReference>
<dbReference type="Pfam" id="PF00258">
    <property type="entry name" value="Flavodoxin_1"/>
    <property type="match status" value="1"/>
</dbReference>
<organism evidence="9 10">
    <name type="scientific">Hypnocyclicus thermotrophus</name>
    <dbReference type="NCBI Taxonomy" id="1627895"/>
    <lineage>
        <taxon>Bacteria</taxon>
        <taxon>Fusobacteriati</taxon>
        <taxon>Fusobacteriota</taxon>
        <taxon>Fusobacteriia</taxon>
        <taxon>Fusobacteriales</taxon>
        <taxon>Fusobacteriaceae</taxon>
        <taxon>Hypnocyclicus</taxon>
    </lineage>
</organism>
<dbReference type="PROSITE" id="PS50902">
    <property type="entry name" value="FLAVODOXIN_LIKE"/>
    <property type="match status" value="1"/>
</dbReference>
<sequence>MNKIAIYFTSENGITENVAYDIKYAFDMDIDIFDIKNKGFEEISKYDLVIFGTPTYGVGALPDAWNEKLQELKTVDLKGKYIALFGTGNQVLFHESFIDAVEKIYTVIKDKNIKLIGQTDTRTYNFEESKAILNNKFLGLAIDDINQADLSIERIENWVMDLKKELKI</sequence>
<gene>
    <name evidence="9" type="ORF">EV215_0167</name>
</gene>
<dbReference type="Proteomes" id="UP000294678">
    <property type="component" value="Unassembled WGS sequence"/>
</dbReference>
<evidence type="ECO:0000313" key="10">
    <source>
        <dbReference type="Proteomes" id="UP000294678"/>
    </source>
</evidence>
<keyword evidence="5 7" id="KW-0288">FMN</keyword>
<dbReference type="GO" id="GO:0010181">
    <property type="term" value="F:FMN binding"/>
    <property type="evidence" value="ECO:0007669"/>
    <property type="project" value="UniProtKB-UniRule"/>
</dbReference>
<feature type="domain" description="Flavodoxin-like" evidence="8">
    <location>
        <begin position="4"/>
        <end position="163"/>
    </location>
</feature>
<dbReference type="Gene3D" id="3.40.50.360">
    <property type="match status" value="1"/>
</dbReference>
<evidence type="ECO:0000256" key="1">
    <source>
        <dbReference type="ARBA" id="ARBA00001917"/>
    </source>
</evidence>